<keyword evidence="1" id="KW-0472">Membrane</keyword>
<dbReference type="GeneID" id="84207807"/>
<reference evidence="2 3" key="1">
    <citation type="submission" date="2013-02" db="EMBL/GenBank/DDBJ databases">
        <title>The Genome Sequence of Acinetobacter gerneri CIP 107464.</title>
        <authorList>
            <consortium name="The Broad Institute Genome Sequencing Platform"/>
            <consortium name="The Broad Institute Genome Sequencing Center for Infectious Disease"/>
            <person name="Cerqueira G."/>
            <person name="Feldgarden M."/>
            <person name="Courvalin P."/>
            <person name="Perichon B."/>
            <person name="Grillot-Courvalin C."/>
            <person name="Clermont D."/>
            <person name="Rocha E."/>
            <person name="Yoon E.-J."/>
            <person name="Nemec A."/>
            <person name="Walker B."/>
            <person name="Young S.K."/>
            <person name="Zeng Q."/>
            <person name="Gargeya S."/>
            <person name="Fitzgerald M."/>
            <person name="Haas B."/>
            <person name="Abouelleil A."/>
            <person name="Alvarado L."/>
            <person name="Arachchi H.M."/>
            <person name="Berlin A.M."/>
            <person name="Chapman S.B."/>
            <person name="Dewar J."/>
            <person name="Goldberg J."/>
            <person name="Griggs A."/>
            <person name="Gujja S."/>
            <person name="Hansen M."/>
            <person name="Howarth C."/>
            <person name="Imamovic A."/>
            <person name="Larimer J."/>
            <person name="McCowan C."/>
            <person name="Murphy C."/>
            <person name="Neiman D."/>
            <person name="Pearson M."/>
            <person name="Priest M."/>
            <person name="Roberts A."/>
            <person name="Saif S."/>
            <person name="Shea T."/>
            <person name="Sisk P."/>
            <person name="Sykes S."/>
            <person name="Wortman J."/>
            <person name="Nusbaum C."/>
            <person name="Birren B."/>
        </authorList>
    </citation>
    <scope>NUCLEOTIDE SEQUENCE [LARGE SCALE GENOMIC DNA]</scope>
    <source>
        <strain evidence="2 3">CIP 107464</strain>
    </source>
</reference>
<evidence type="ECO:0008006" key="4">
    <source>
        <dbReference type="Google" id="ProtNLM"/>
    </source>
</evidence>
<dbReference type="Proteomes" id="UP000013117">
    <property type="component" value="Unassembled WGS sequence"/>
</dbReference>
<dbReference type="AlphaFoldDB" id="N8YEW4"/>
<name>N8YEW4_9GAMM</name>
<feature type="transmembrane region" description="Helical" evidence="1">
    <location>
        <begin position="7"/>
        <end position="26"/>
    </location>
</feature>
<dbReference type="OrthoDB" id="8647779at2"/>
<dbReference type="InterPro" id="IPR027375">
    <property type="entry name" value="DKNYY"/>
</dbReference>
<gene>
    <name evidence="2" type="ORF">F960_00390</name>
</gene>
<keyword evidence="3" id="KW-1185">Reference proteome</keyword>
<accession>N8YEW4</accession>
<feature type="transmembrane region" description="Helical" evidence="1">
    <location>
        <begin position="459"/>
        <end position="479"/>
    </location>
</feature>
<protein>
    <recommendedName>
        <fullName evidence="4">DKNYY family protein</fullName>
    </recommendedName>
</protein>
<sequence>MKTIKVLRWSYLFLFIFVAFCLFFVYKISHRDFSSELEYSREKKQIDSSIFSAYKGQIYASVPSNGDYLIQQADLATFHLIDQSYQSRHVAADKNHVYCGNLILEKLNPSTTTAIGNDYLSDGQKTYYCSGMTIKNPDLGIVAEVSQLVLNLFGLYDKPQTWIYPFKEVANIQQSSNMNGLVTSQNQVLLNGQELPKANAQSLRKINRLYADGDTRPSEVYTADGRHVYAKNTLLNMMDSADLYSLAIDAQNQDEYLIEPKSGMVYLNDFSFDPSHAPYRILSMHGAHANHTLWLSNDGIYFYDREDKKVRRAADNVFNKSNFTEIAPLIFFDGKTLLYLQDKQVWGGNKNPGLKSRSTEILQLDEPMTGQWKKIGDVNYRYGQVWQNGSTTYYFDQLGSGQSIKQTIYKIVDPTLLVELSNPNIRTDDLREILSSNRVAIPKSKMVAFAKTRYSDGHIWAVLFPVIFLGIISIIFWIMRQFKINPKPFDIDENYLQLNNIFSKKIALADIDCVYFTKTYMPRSRGYVGRICVHQKNGKKTRNLMFQAKMSLFASSAEEMDAYILEMQNLLKQHSVKSHFDQN</sequence>
<dbReference type="HOGENOM" id="CLU_032967_1_0_6"/>
<dbReference type="EMBL" id="APPN01000045">
    <property type="protein sequence ID" value="ENV35352.1"/>
    <property type="molecule type" value="Genomic_DNA"/>
</dbReference>
<dbReference type="RefSeq" id="WP_004854744.1">
    <property type="nucleotide sequence ID" value="NZ_ASYY01000037.1"/>
</dbReference>
<organism evidence="2 3">
    <name type="scientific">Acinetobacter gerneri DSM 14967 = CIP 107464 = MTCC 9824</name>
    <dbReference type="NCBI Taxonomy" id="1120926"/>
    <lineage>
        <taxon>Bacteria</taxon>
        <taxon>Pseudomonadati</taxon>
        <taxon>Pseudomonadota</taxon>
        <taxon>Gammaproteobacteria</taxon>
        <taxon>Moraxellales</taxon>
        <taxon>Moraxellaceae</taxon>
        <taxon>Acinetobacter</taxon>
    </lineage>
</organism>
<keyword evidence="1" id="KW-0812">Transmembrane</keyword>
<dbReference type="PATRIC" id="fig|1120926.3.peg.350"/>
<evidence type="ECO:0000313" key="2">
    <source>
        <dbReference type="EMBL" id="ENV35352.1"/>
    </source>
</evidence>
<comment type="caution">
    <text evidence="2">The sequence shown here is derived from an EMBL/GenBank/DDBJ whole genome shotgun (WGS) entry which is preliminary data.</text>
</comment>
<dbReference type="eggNOG" id="ENOG502Z8QC">
    <property type="taxonomic scope" value="Bacteria"/>
</dbReference>
<evidence type="ECO:0000256" key="1">
    <source>
        <dbReference type="SAM" id="Phobius"/>
    </source>
</evidence>
<keyword evidence="1" id="KW-1133">Transmembrane helix</keyword>
<proteinExistence type="predicted"/>
<dbReference type="Pfam" id="PF13644">
    <property type="entry name" value="DKNYY"/>
    <property type="match status" value="1"/>
</dbReference>
<evidence type="ECO:0000313" key="3">
    <source>
        <dbReference type="Proteomes" id="UP000013117"/>
    </source>
</evidence>